<dbReference type="Proteomes" id="UP000233786">
    <property type="component" value="Unassembled WGS sequence"/>
</dbReference>
<accession>A0A2N3Y1L4</accession>
<dbReference type="AlphaFoldDB" id="A0A2N3Y1L4"/>
<protein>
    <submittedName>
        <fullName evidence="1">Uncharacterized protein</fullName>
    </submittedName>
</protein>
<evidence type="ECO:0000313" key="1">
    <source>
        <dbReference type="EMBL" id="PKW16792.1"/>
    </source>
</evidence>
<dbReference type="EMBL" id="PJNB01000001">
    <property type="protein sequence ID" value="PKW16792.1"/>
    <property type="molecule type" value="Genomic_DNA"/>
</dbReference>
<organism evidence="1 2">
    <name type="scientific">Saccharopolyspora spinosa</name>
    <dbReference type="NCBI Taxonomy" id="60894"/>
    <lineage>
        <taxon>Bacteria</taxon>
        <taxon>Bacillati</taxon>
        <taxon>Actinomycetota</taxon>
        <taxon>Actinomycetes</taxon>
        <taxon>Pseudonocardiales</taxon>
        <taxon>Pseudonocardiaceae</taxon>
        <taxon>Saccharopolyspora</taxon>
    </lineage>
</organism>
<dbReference type="OrthoDB" id="5190020at2"/>
<reference evidence="1" key="1">
    <citation type="submission" date="2017-12" db="EMBL/GenBank/DDBJ databases">
        <title>Sequencing the genomes of 1000 Actinobacteria strains.</title>
        <authorList>
            <person name="Klenk H.-P."/>
        </authorList>
    </citation>
    <scope>NUCLEOTIDE SEQUENCE [LARGE SCALE GENOMIC DNA]</scope>
    <source>
        <strain evidence="1">DSM 44228</strain>
    </source>
</reference>
<sequence length="151" mass="16201">MDIAQFLLAAARYRLDMADADEVIAAASSLTGTPAVPDEALAISALTPVDTRREELQPLVDQVLTGLGAQPLDDRTAAATVARSVAAAIRTDQVEPYDGARQLWRLARKVPAAEPSLTGFIHLASEWEDVPDQRAEIEADIKTEAGKLEQP</sequence>
<name>A0A2N3Y1L4_SACSN</name>
<comment type="caution">
    <text evidence="1">The sequence shown here is derived from an EMBL/GenBank/DDBJ whole genome shotgun (WGS) entry which is preliminary data.</text>
</comment>
<gene>
    <name evidence="1" type="ORF">A8926_4677</name>
</gene>
<proteinExistence type="predicted"/>
<dbReference type="RefSeq" id="WP_010313870.1">
    <property type="nucleotide sequence ID" value="NZ_CP061007.1"/>
</dbReference>
<evidence type="ECO:0000313" key="2">
    <source>
        <dbReference type="Proteomes" id="UP000233786"/>
    </source>
</evidence>
<keyword evidence="2" id="KW-1185">Reference proteome</keyword>